<dbReference type="GO" id="GO:0005829">
    <property type="term" value="C:cytosol"/>
    <property type="evidence" value="ECO:0007669"/>
    <property type="project" value="TreeGrafter"/>
</dbReference>
<dbReference type="GO" id="GO:0006513">
    <property type="term" value="P:protein monoubiquitination"/>
    <property type="evidence" value="ECO:0007669"/>
    <property type="project" value="TreeGrafter"/>
</dbReference>
<dbReference type="PANTHER" id="PTHR31531">
    <property type="entry name" value="E3 UBIQUITIN-PROTEIN LIGASE E3D FAMILY MEMBER"/>
    <property type="match status" value="1"/>
</dbReference>
<dbReference type="GO" id="GO:0030332">
    <property type="term" value="F:cyclin binding"/>
    <property type="evidence" value="ECO:0007669"/>
    <property type="project" value="TreeGrafter"/>
</dbReference>
<evidence type="ECO:0000313" key="1">
    <source>
        <dbReference type="EMBL" id="CAH1417385.1"/>
    </source>
</evidence>
<dbReference type="InterPro" id="IPR019193">
    <property type="entry name" value="UBQ-conj_enz_E2-bd_prot"/>
</dbReference>
<accession>A0AAU9LS89</accession>
<dbReference type="GO" id="GO:0043161">
    <property type="term" value="P:proteasome-mediated ubiquitin-dependent protein catabolic process"/>
    <property type="evidence" value="ECO:0007669"/>
    <property type="project" value="TreeGrafter"/>
</dbReference>
<reference evidence="1 2" key="1">
    <citation type="submission" date="2022-01" db="EMBL/GenBank/DDBJ databases">
        <authorList>
            <person name="Xiong W."/>
            <person name="Schranz E."/>
        </authorList>
    </citation>
    <scope>NUCLEOTIDE SEQUENCE [LARGE SCALE GENOMIC DNA]</scope>
</reference>
<dbReference type="Pfam" id="PF09814">
    <property type="entry name" value="HECT_2"/>
    <property type="match status" value="2"/>
</dbReference>
<evidence type="ECO:0000313" key="2">
    <source>
        <dbReference type="Proteomes" id="UP001157418"/>
    </source>
</evidence>
<dbReference type="GO" id="GO:0000209">
    <property type="term" value="P:protein polyubiquitination"/>
    <property type="evidence" value="ECO:0007669"/>
    <property type="project" value="TreeGrafter"/>
</dbReference>
<organism evidence="1 2">
    <name type="scientific">Lactuca virosa</name>
    <dbReference type="NCBI Taxonomy" id="75947"/>
    <lineage>
        <taxon>Eukaryota</taxon>
        <taxon>Viridiplantae</taxon>
        <taxon>Streptophyta</taxon>
        <taxon>Embryophyta</taxon>
        <taxon>Tracheophyta</taxon>
        <taxon>Spermatophyta</taxon>
        <taxon>Magnoliopsida</taxon>
        <taxon>eudicotyledons</taxon>
        <taxon>Gunneridae</taxon>
        <taxon>Pentapetalae</taxon>
        <taxon>asterids</taxon>
        <taxon>campanulids</taxon>
        <taxon>Asterales</taxon>
        <taxon>Asteraceae</taxon>
        <taxon>Cichorioideae</taxon>
        <taxon>Cichorieae</taxon>
        <taxon>Lactucinae</taxon>
        <taxon>Lactuca</taxon>
    </lineage>
</organism>
<protein>
    <recommendedName>
        <fullName evidence="3">Ubiquitin-conjugating enzyme E2C-binding protein</fullName>
    </recommendedName>
</protein>
<comment type="caution">
    <text evidence="1">The sequence shown here is derived from an EMBL/GenBank/DDBJ whole genome shotgun (WGS) entry which is preliminary data.</text>
</comment>
<proteinExistence type="predicted"/>
<gene>
    <name evidence="1" type="ORF">LVIROSA_LOCUS5068</name>
</gene>
<dbReference type="GO" id="GO:0051865">
    <property type="term" value="P:protein autoubiquitination"/>
    <property type="evidence" value="ECO:0007669"/>
    <property type="project" value="TreeGrafter"/>
</dbReference>
<dbReference type="PANTHER" id="PTHR31531:SF2">
    <property type="entry name" value="E3 UBIQUITIN-PROTEIN LIGASE E3D"/>
    <property type="match status" value="1"/>
</dbReference>
<dbReference type="Proteomes" id="UP001157418">
    <property type="component" value="Unassembled WGS sequence"/>
</dbReference>
<keyword evidence="2" id="KW-1185">Reference proteome</keyword>
<dbReference type="EMBL" id="CAKMRJ010000018">
    <property type="protein sequence ID" value="CAH1417385.1"/>
    <property type="molecule type" value="Genomic_DNA"/>
</dbReference>
<dbReference type="GO" id="GO:0000151">
    <property type="term" value="C:ubiquitin ligase complex"/>
    <property type="evidence" value="ECO:0007669"/>
    <property type="project" value="TreeGrafter"/>
</dbReference>
<dbReference type="GO" id="GO:0005634">
    <property type="term" value="C:nucleus"/>
    <property type="evidence" value="ECO:0007669"/>
    <property type="project" value="TreeGrafter"/>
</dbReference>
<dbReference type="GO" id="GO:0061630">
    <property type="term" value="F:ubiquitin protein ligase activity"/>
    <property type="evidence" value="ECO:0007669"/>
    <property type="project" value="TreeGrafter"/>
</dbReference>
<sequence length="551" mass="62437">MSISELLPATKNPRKWRFTWESNSHVPIIRLYLFQPNTKPSSQCTDLKVTVLSDKSLLEVTWLDKNQVGSPATAALLWVPIPRVLIDVDSPINLRALDDHIEVKFVLILPVDHPIISKFDFEAGDENALEDDELQPLQLDSDLKKLASCGEVQFYCRCCSTKLTRAVQFFKEMPSVNWREAADNWFGTCCCSFGGVSEKLVAKYANSYTCSSGMCLVDATSIVISKDDLIGHKFPNQIKLQEHKSLHSLNNSFKKLNVDHGSQNEKLHDHECCHVHEHEEETLDTNELLANKTSLLNGLLGNSFMVTSPYLSKDIKWSEISCPNCSCLLGAFPHDNLDGFPLNDSVHLFKCFISTSLPIGGSNDLFRKYSLERMFSSQLLESAKDELSFRTVVRNLQTRSPMLQIVLINPNSWCSFGDCMDEMVSIPKINIYPMIKVLFSDCSNNTESQLRKLDEWVKKNQVEDVYMLMTKALAESLELANRMLPLSHASLQGLSLSFLHSILPLTLIPVRAATLKSRLQLQSMFLPINSNKDVKKRKVMQTWHMNTWSIK</sequence>
<dbReference type="AlphaFoldDB" id="A0AAU9LS89"/>
<dbReference type="GO" id="GO:0031624">
    <property type="term" value="F:ubiquitin conjugating enzyme binding"/>
    <property type="evidence" value="ECO:0007669"/>
    <property type="project" value="TreeGrafter"/>
</dbReference>
<name>A0AAU9LS89_9ASTR</name>
<evidence type="ECO:0008006" key="3">
    <source>
        <dbReference type="Google" id="ProtNLM"/>
    </source>
</evidence>